<dbReference type="Pfam" id="PF08281">
    <property type="entry name" value="Sigma70_r4_2"/>
    <property type="match status" value="1"/>
</dbReference>
<evidence type="ECO:0000256" key="2">
    <source>
        <dbReference type="ARBA" id="ARBA00023015"/>
    </source>
</evidence>
<evidence type="ECO:0000256" key="3">
    <source>
        <dbReference type="ARBA" id="ARBA00023082"/>
    </source>
</evidence>
<dbReference type="InterPro" id="IPR014284">
    <property type="entry name" value="RNA_pol_sigma-70_dom"/>
</dbReference>
<evidence type="ECO:0000259" key="6">
    <source>
        <dbReference type="Pfam" id="PF08281"/>
    </source>
</evidence>
<protein>
    <submittedName>
        <fullName evidence="7">RNA polymerase sigma factor</fullName>
        <ecNumber evidence="7">2.7.7.6</ecNumber>
    </submittedName>
</protein>
<sequence length="191" mass="21988">MSRSESDSITDKVPISIEAFLQDVEKKAYRIALFSVREHAEALDLLQDAMVKLVTKYADKKPNEWKPLFYRILQNRITDWHRQQKVKSFIGFFTNSDGEDTTEDYSHAAPHYDELPDQSMETSQQQQAVMDVLKTLPAKQQQCFLLRSWEGMSVAETALAMGCSEGSVKTHFFRAVTKLRALLEEQHDVKI</sequence>
<dbReference type="Proteomes" id="UP001652504">
    <property type="component" value="Unassembled WGS sequence"/>
</dbReference>
<keyword evidence="3" id="KW-0731">Sigma factor</keyword>
<feature type="domain" description="RNA polymerase sigma factor 70 region 4 type 2" evidence="6">
    <location>
        <begin position="127"/>
        <end position="179"/>
    </location>
</feature>
<dbReference type="EC" id="2.7.7.6" evidence="7"/>
<proteinExistence type="inferred from homology"/>
<organism evidence="7 8">
    <name type="scientific">Fluctibacter corallii</name>
    <dbReference type="NCBI Taxonomy" id="2984329"/>
    <lineage>
        <taxon>Bacteria</taxon>
        <taxon>Pseudomonadati</taxon>
        <taxon>Pseudomonadota</taxon>
        <taxon>Gammaproteobacteria</taxon>
        <taxon>Alteromonadales</taxon>
        <taxon>Alteromonadaceae</taxon>
        <taxon>Fluctibacter</taxon>
    </lineage>
</organism>
<dbReference type="InterPro" id="IPR013325">
    <property type="entry name" value="RNA_pol_sigma_r2"/>
</dbReference>
<evidence type="ECO:0000259" key="5">
    <source>
        <dbReference type="Pfam" id="PF04542"/>
    </source>
</evidence>
<keyword evidence="7" id="KW-0808">Transferase</keyword>
<dbReference type="EMBL" id="JAOWKX010000002">
    <property type="protein sequence ID" value="MCV2883782.1"/>
    <property type="molecule type" value="Genomic_DNA"/>
</dbReference>
<dbReference type="InterPro" id="IPR039425">
    <property type="entry name" value="RNA_pol_sigma-70-like"/>
</dbReference>
<dbReference type="Gene3D" id="1.10.1740.10">
    <property type="match status" value="1"/>
</dbReference>
<dbReference type="Gene3D" id="1.10.10.10">
    <property type="entry name" value="Winged helix-like DNA-binding domain superfamily/Winged helix DNA-binding domain"/>
    <property type="match status" value="1"/>
</dbReference>
<comment type="similarity">
    <text evidence="1">Belongs to the sigma-70 factor family. ECF subfamily.</text>
</comment>
<comment type="caution">
    <text evidence="7">The sequence shown here is derived from an EMBL/GenBank/DDBJ whole genome shotgun (WGS) entry which is preliminary data.</text>
</comment>
<dbReference type="RefSeq" id="WP_263710995.1">
    <property type="nucleotide sequence ID" value="NZ_JAOWKX010000002.1"/>
</dbReference>
<dbReference type="InterPro" id="IPR013324">
    <property type="entry name" value="RNA_pol_sigma_r3/r4-like"/>
</dbReference>
<dbReference type="NCBIfam" id="NF006550">
    <property type="entry name" value="PRK09047.1"/>
    <property type="match status" value="1"/>
</dbReference>
<dbReference type="SUPFAM" id="SSF88659">
    <property type="entry name" value="Sigma3 and sigma4 domains of RNA polymerase sigma factors"/>
    <property type="match status" value="1"/>
</dbReference>
<dbReference type="NCBIfam" id="TIGR02937">
    <property type="entry name" value="sigma70-ECF"/>
    <property type="match status" value="1"/>
</dbReference>
<dbReference type="PANTHER" id="PTHR43133">
    <property type="entry name" value="RNA POLYMERASE ECF-TYPE SIGMA FACTO"/>
    <property type="match status" value="1"/>
</dbReference>
<dbReference type="CDD" id="cd06171">
    <property type="entry name" value="Sigma70_r4"/>
    <property type="match status" value="1"/>
</dbReference>
<feature type="domain" description="RNA polymerase sigma-70 region 2" evidence="5">
    <location>
        <begin position="18"/>
        <end position="85"/>
    </location>
</feature>
<dbReference type="PANTHER" id="PTHR43133:SF64">
    <property type="entry name" value="ECF SIGMA FACTOR"/>
    <property type="match status" value="1"/>
</dbReference>
<keyword evidence="2" id="KW-0805">Transcription regulation</keyword>
<dbReference type="Pfam" id="PF04542">
    <property type="entry name" value="Sigma70_r2"/>
    <property type="match status" value="1"/>
</dbReference>
<reference evidence="7 8" key="1">
    <citation type="submission" date="2022-10" db="EMBL/GenBank/DDBJ databases">
        <title>Aestuariibacter sp. AA17 isolated from Montipora capitata coral fragment.</title>
        <authorList>
            <person name="Emsley S.A."/>
            <person name="Pfannmuller K.M."/>
            <person name="Loughran R.M."/>
            <person name="Shlafstein M."/>
            <person name="Papke E."/>
            <person name="Saw J.H."/>
            <person name="Ushijima B."/>
            <person name="Videau P."/>
        </authorList>
    </citation>
    <scope>NUCLEOTIDE SEQUENCE [LARGE SCALE GENOMIC DNA]</scope>
    <source>
        <strain evidence="7 8">AA17</strain>
    </source>
</reference>
<keyword evidence="7" id="KW-0548">Nucleotidyltransferase</keyword>
<keyword evidence="8" id="KW-1185">Reference proteome</keyword>
<evidence type="ECO:0000313" key="7">
    <source>
        <dbReference type="EMBL" id="MCV2883782.1"/>
    </source>
</evidence>
<gene>
    <name evidence="7" type="ORF">OE749_03575</name>
</gene>
<dbReference type="GO" id="GO:0003899">
    <property type="term" value="F:DNA-directed RNA polymerase activity"/>
    <property type="evidence" value="ECO:0007669"/>
    <property type="project" value="UniProtKB-EC"/>
</dbReference>
<evidence type="ECO:0000256" key="1">
    <source>
        <dbReference type="ARBA" id="ARBA00010641"/>
    </source>
</evidence>
<name>A0ABT3A525_9ALTE</name>
<evidence type="ECO:0000256" key="4">
    <source>
        <dbReference type="ARBA" id="ARBA00023163"/>
    </source>
</evidence>
<evidence type="ECO:0000313" key="8">
    <source>
        <dbReference type="Proteomes" id="UP001652504"/>
    </source>
</evidence>
<dbReference type="InterPro" id="IPR007627">
    <property type="entry name" value="RNA_pol_sigma70_r2"/>
</dbReference>
<dbReference type="SUPFAM" id="SSF88946">
    <property type="entry name" value="Sigma2 domain of RNA polymerase sigma factors"/>
    <property type="match status" value="1"/>
</dbReference>
<dbReference type="InterPro" id="IPR036388">
    <property type="entry name" value="WH-like_DNA-bd_sf"/>
</dbReference>
<accession>A0ABT3A525</accession>
<keyword evidence="4" id="KW-0804">Transcription</keyword>
<dbReference type="InterPro" id="IPR013249">
    <property type="entry name" value="RNA_pol_sigma70_r4_t2"/>
</dbReference>